<feature type="signal peptide" evidence="1">
    <location>
        <begin position="1"/>
        <end position="21"/>
    </location>
</feature>
<sequence length="348" mass="40089">MKQRLYILTIFLFSAIVLVHAQESCNSYDGQTFKTGDVLRLGQHYISSNDYTCIKEGFTNEYGRKQYQDLKDDGLAFSTVTVKGIIPENADIFYSKEPLLLVQSEKVSDKELYIHINRAIERGEIISSMLEKPLIENSVELTPELMFACCVRVNKLPVDDNVILNYIAALDKTMGQECQSDKFKFEKIKAEYKSKLEKSMEKFDFSKTYYIQVNNSRDDYDFTKKGYPLSYNPLENGTVKNFIPSNGFNFLVGNSSFARFLPLDADKAEKYELRNKGAEKRSYTSPNVHTIIYLTLMDKRMEIPKDKYSMVNVEKVYRHTIIGADVKGLEVYDHPSFKYNLIGSNLTK</sequence>
<evidence type="ECO:0000313" key="3">
    <source>
        <dbReference type="Proteomes" id="UP000095766"/>
    </source>
</evidence>
<accession>A0A174S6V3</accession>
<evidence type="ECO:0000256" key="1">
    <source>
        <dbReference type="SAM" id="SignalP"/>
    </source>
</evidence>
<reference evidence="2 3" key="1">
    <citation type="submission" date="2015-09" db="EMBL/GenBank/DDBJ databases">
        <authorList>
            <consortium name="Pathogen Informatics"/>
        </authorList>
    </citation>
    <scope>NUCLEOTIDE SEQUENCE [LARGE SCALE GENOMIC DNA]</scope>
    <source>
        <strain evidence="2 3">2789STDY5834898</strain>
    </source>
</reference>
<dbReference type="EMBL" id="CZAO01000012">
    <property type="protein sequence ID" value="CUP93452.1"/>
    <property type="molecule type" value="Genomic_DNA"/>
</dbReference>
<evidence type="ECO:0000313" key="2">
    <source>
        <dbReference type="EMBL" id="CUP93452.1"/>
    </source>
</evidence>
<proteinExistence type="predicted"/>
<protein>
    <recommendedName>
        <fullName evidence="4">DUF4852 domain-containing protein</fullName>
    </recommendedName>
</protein>
<dbReference type="AlphaFoldDB" id="A0A174S6V3"/>
<dbReference type="InterPro" id="IPR032325">
    <property type="entry name" value="DUF4852"/>
</dbReference>
<feature type="chain" id="PRO_5008032586" description="DUF4852 domain-containing protein" evidence="1">
    <location>
        <begin position="22"/>
        <end position="348"/>
    </location>
</feature>
<dbReference type="RefSeq" id="WP_081028787.1">
    <property type="nucleotide sequence ID" value="NZ_CZAO01000012.1"/>
</dbReference>
<dbReference type="Pfam" id="PF16144">
    <property type="entry name" value="DUF4852"/>
    <property type="match status" value="1"/>
</dbReference>
<evidence type="ECO:0008006" key="4">
    <source>
        <dbReference type="Google" id="ProtNLM"/>
    </source>
</evidence>
<dbReference type="Proteomes" id="UP000095766">
    <property type="component" value="Unassembled WGS sequence"/>
</dbReference>
<name>A0A174S6V3_BACUN</name>
<keyword evidence="1" id="KW-0732">Signal</keyword>
<organism evidence="2 3">
    <name type="scientific">Bacteroides uniformis</name>
    <dbReference type="NCBI Taxonomy" id="820"/>
    <lineage>
        <taxon>Bacteria</taxon>
        <taxon>Pseudomonadati</taxon>
        <taxon>Bacteroidota</taxon>
        <taxon>Bacteroidia</taxon>
        <taxon>Bacteroidales</taxon>
        <taxon>Bacteroidaceae</taxon>
        <taxon>Bacteroides</taxon>
    </lineage>
</organism>
<gene>
    <name evidence="2" type="ORF">ERS852510_02720</name>
</gene>